<protein>
    <submittedName>
        <fullName evidence="5">7911_t:CDS:1</fullName>
    </submittedName>
</protein>
<dbReference type="GO" id="GO:0000978">
    <property type="term" value="F:RNA polymerase II cis-regulatory region sequence-specific DNA binding"/>
    <property type="evidence" value="ECO:0007669"/>
    <property type="project" value="TreeGrafter"/>
</dbReference>
<feature type="DNA-binding region" description="Fork-head" evidence="2">
    <location>
        <begin position="115"/>
        <end position="226"/>
    </location>
</feature>
<dbReference type="PROSITE" id="PS00657">
    <property type="entry name" value="FORK_HEAD_1"/>
    <property type="match status" value="1"/>
</dbReference>
<feature type="compositionally biased region" description="Polar residues" evidence="3">
    <location>
        <begin position="85"/>
        <end position="94"/>
    </location>
</feature>
<evidence type="ECO:0000259" key="4">
    <source>
        <dbReference type="PROSITE" id="PS50039"/>
    </source>
</evidence>
<dbReference type="Gene3D" id="1.10.10.10">
    <property type="entry name" value="Winged helix-like DNA-binding domain superfamily/Winged helix DNA-binding domain"/>
    <property type="match status" value="1"/>
</dbReference>
<dbReference type="SUPFAM" id="SSF46785">
    <property type="entry name" value="Winged helix' DNA-binding domain"/>
    <property type="match status" value="1"/>
</dbReference>
<evidence type="ECO:0000256" key="3">
    <source>
        <dbReference type="SAM" id="MobiDB-lite"/>
    </source>
</evidence>
<sequence>MSRYPTCGNATKQSIITASPEMATLPTLPPIRTLSCENLLPPILSLSQQPPGGSSYLNRSLSNSEQHSRYSNSNSSGGSLPSLNTQSHSAQTVISEPFVTVSPELNNRPPRRRRRPPFSYSSLIAQAILDSQDRRLTLREVYQWIMERYPQLYKADDTGWQNTIRHNLSLNKCFKKVPRSDTELGHSTSSSTASKGKGGYWTIDPEYMSAYHDGVFARGGVQKRRPGEVGLVHPGINGDMDMEIDQRDDTTITRSSPINIPSYSYSSISSERRMSYEADPSSLSFSSMKIRDLLN</sequence>
<keyword evidence="6" id="KW-1185">Reference proteome</keyword>
<feature type="compositionally biased region" description="Low complexity" evidence="3">
    <location>
        <begin position="71"/>
        <end position="84"/>
    </location>
</feature>
<feature type="domain" description="Fork-head" evidence="4">
    <location>
        <begin position="115"/>
        <end position="226"/>
    </location>
</feature>
<comment type="subcellular location">
    <subcellularLocation>
        <location evidence="2">Nucleus</location>
    </subcellularLocation>
</comment>
<dbReference type="GO" id="GO:0005634">
    <property type="term" value="C:nucleus"/>
    <property type="evidence" value="ECO:0007669"/>
    <property type="project" value="UniProtKB-SubCell"/>
</dbReference>
<dbReference type="Proteomes" id="UP000789706">
    <property type="component" value="Unassembled WGS sequence"/>
</dbReference>
<dbReference type="PROSITE" id="PS50039">
    <property type="entry name" value="FORK_HEAD_3"/>
    <property type="match status" value="1"/>
</dbReference>
<dbReference type="PANTHER" id="PTHR11829:SF343">
    <property type="entry name" value="FORK-HEAD DOMAIN-CONTAINING PROTEIN"/>
    <property type="match status" value="1"/>
</dbReference>
<organism evidence="5 6">
    <name type="scientific">Diversispora eburnea</name>
    <dbReference type="NCBI Taxonomy" id="1213867"/>
    <lineage>
        <taxon>Eukaryota</taxon>
        <taxon>Fungi</taxon>
        <taxon>Fungi incertae sedis</taxon>
        <taxon>Mucoromycota</taxon>
        <taxon>Glomeromycotina</taxon>
        <taxon>Glomeromycetes</taxon>
        <taxon>Diversisporales</taxon>
        <taxon>Diversisporaceae</taxon>
        <taxon>Diversispora</taxon>
    </lineage>
</organism>
<dbReference type="InterPro" id="IPR001766">
    <property type="entry name" value="Fork_head_dom"/>
</dbReference>
<dbReference type="GO" id="GO:0000981">
    <property type="term" value="F:DNA-binding transcription factor activity, RNA polymerase II-specific"/>
    <property type="evidence" value="ECO:0007669"/>
    <property type="project" value="TreeGrafter"/>
</dbReference>
<reference evidence="5" key="1">
    <citation type="submission" date="2021-06" db="EMBL/GenBank/DDBJ databases">
        <authorList>
            <person name="Kallberg Y."/>
            <person name="Tangrot J."/>
            <person name="Rosling A."/>
        </authorList>
    </citation>
    <scope>NUCLEOTIDE SEQUENCE</scope>
    <source>
        <strain evidence="5">AZ414A</strain>
    </source>
</reference>
<evidence type="ECO:0000256" key="1">
    <source>
        <dbReference type="ARBA" id="ARBA00023125"/>
    </source>
</evidence>
<dbReference type="InterPro" id="IPR050211">
    <property type="entry name" value="FOX_domain-containing"/>
</dbReference>
<gene>
    <name evidence="5" type="ORF">DEBURN_LOCUS5796</name>
</gene>
<dbReference type="InterPro" id="IPR036390">
    <property type="entry name" value="WH_DNA-bd_sf"/>
</dbReference>
<comment type="caution">
    <text evidence="5">The sequence shown here is derived from an EMBL/GenBank/DDBJ whole genome shotgun (WGS) entry which is preliminary data.</text>
</comment>
<accession>A0A9N9FCA0</accession>
<name>A0A9N9FCA0_9GLOM</name>
<dbReference type="EMBL" id="CAJVPK010000538">
    <property type="protein sequence ID" value="CAG8523756.1"/>
    <property type="molecule type" value="Genomic_DNA"/>
</dbReference>
<feature type="region of interest" description="Disordered" evidence="3">
    <location>
        <begin position="47"/>
        <end position="117"/>
    </location>
</feature>
<dbReference type="InterPro" id="IPR036388">
    <property type="entry name" value="WH-like_DNA-bd_sf"/>
</dbReference>
<dbReference type="PRINTS" id="PR00053">
    <property type="entry name" value="FORKHEAD"/>
</dbReference>
<dbReference type="SMART" id="SM00339">
    <property type="entry name" value="FH"/>
    <property type="match status" value="1"/>
</dbReference>
<feature type="compositionally biased region" description="Polar residues" evidence="3">
    <location>
        <begin position="55"/>
        <end position="65"/>
    </location>
</feature>
<proteinExistence type="predicted"/>
<evidence type="ECO:0000256" key="2">
    <source>
        <dbReference type="PROSITE-ProRule" id="PRU00089"/>
    </source>
</evidence>
<dbReference type="PANTHER" id="PTHR11829">
    <property type="entry name" value="FORKHEAD BOX PROTEIN"/>
    <property type="match status" value="1"/>
</dbReference>
<evidence type="ECO:0000313" key="6">
    <source>
        <dbReference type="Proteomes" id="UP000789706"/>
    </source>
</evidence>
<dbReference type="InterPro" id="IPR018122">
    <property type="entry name" value="TF_fork_head_CS_1"/>
</dbReference>
<dbReference type="FunFam" id="1.10.10.10:FF:000135">
    <property type="entry name" value="forkhead box protein G1"/>
    <property type="match status" value="1"/>
</dbReference>
<dbReference type="OrthoDB" id="5954824at2759"/>
<dbReference type="Pfam" id="PF00250">
    <property type="entry name" value="Forkhead"/>
    <property type="match status" value="1"/>
</dbReference>
<evidence type="ECO:0000313" key="5">
    <source>
        <dbReference type="EMBL" id="CAG8523756.1"/>
    </source>
</evidence>
<keyword evidence="1 2" id="KW-0238">DNA-binding</keyword>
<dbReference type="AlphaFoldDB" id="A0A9N9FCA0"/>
<keyword evidence="2" id="KW-0539">Nucleus</keyword>